<accession>A0A6J4LV92</accession>
<dbReference type="Pfam" id="PF11706">
    <property type="entry name" value="zf-CGNR"/>
    <property type="match status" value="1"/>
</dbReference>
<gene>
    <name evidence="2" type="ORF">AVDCRST_MAG07-2362</name>
</gene>
<evidence type="ECO:0000259" key="1">
    <source>
        <dbReference type="Pfam" id="PF11706"/>
    </source>
</evidence>
<dbReference type="InterPro" id="IPR021005">
    <property type="entry name" value="Znf_CGNR"/>
</dbReference>
<dbReference type="InterPro" id="IPR023286">
    <property type="entry name" value="ABATE_dom_sf"/>
</dbReference>
<feature type="domain" description="Zinc finger CGNR" evidence="1">
    <location>
        <begin position="135"/>
        <end position="177"/>
    </location>
</feature>
<sequence>MHVAHDVARALALAVDLVNTRANAAEALPDLAALRAFLDQHEVSGARALSRDDLEEVHALRPRLRAVWSARDMRTAAAVVNGLVAETGALPQLTDHDGHDWHLHWTSTSARVAARLGADAGMALAEVLRDEGAARLRDCAAPGCDGVFVDLSRNRSRRYCDTGNCGNRVHVAAYRARLRSVDAAPVGVPIAVPAPVDVPAEERPQR</sequence>
<dbReference type="EMBL" id="CADCUB010000116">
    <property type="protein sequence ID" value="CAA9340904.1"/>
    <property type="molecule type" value="Genomic_DNA"/>
</dbReference>
<evidence type="ECO:0000313" key="2">
    <source>
        <dbReference type="EMBL" id="CAA9340904.1"/>
    </source>
</evidence>
<dbReference type="AlphaFoldDB" id="A0A6J4LV92"/>
<protein>
    <recommendedName>
        <fullName evidence="1">Zinc finger CGNR domain-containing protein</fullName>
    </recommendedName>
</protein>
<organism evidence="2">
    <name type="scientific">uncultured Frankineae bacterium</name>
    <dbReference type="NCBI Taxonomy" id="437475"/>
    <lineage>
        <taxon>Bacteria</taxon>
        <taxon>Bacillati</taxon>
        <taxon>Actinomycetota</taxon>
        <taxon>Actinomycetes</taxon>
        <taxon>Frankiales</taxon>
        <taxon>environmental samples</taxon>
    </lineage>
</organism>
<dbReference type="InterPro" id="IPR010852">
    <property type="entry name" value="ABATE"/>
</dbReference>
<dbReference type="PANTHER" id="PTHR35525:SF3">
    <property type="entry name" value="BLL6575 PROTEIN"/>
    <property type="match status" value="1"/>
</dbReference>
<dbReference type="Pfam" id="PF07336">
    <property type="entry name" value="ABATE"/>
    <property type="match status" value="1"/>
</dbReference>
<name>A0A6J4LV92_9ACTN</name>
<proteinExistence type="predicted"/>
<dbReference type="Gene3D" id="1.10.3300.10">
    <property type="entry name" value="Jann2411-like domain"/>
    <property type="match status" value="1"/>
</dbReference>
<dbReference type="SUPFAM" id="SSF160904">
    <property type="entry name" value="Jann2411-like"/>
    <property type="match status" value="1"/>
</dbReference>
<reference evidence="2" key="1">
    <citation type="submission" date="2020-02" db="EMBL/GenBank/DDBJ databases">
        <authorList>
            <person name="Meier V. D."/>
        </authorList>
    </citation>
    <scope>NUCLEOTIDE SEQUENCE</scope>
    <source>
        <strain evidence="2">AVDCRST_MAG07</strain>
    </source>
</reference>
<dbReference type="PANTHER" id="PTHR35525">
    <property type="entry name" value="BLL6575 PROTEIN"/>
    <property type="match status" value="1"/>
</dbReference>